<keyword evidence="3" id="KW-1185">Reference proteome</keyword>
<evidence type="ECO:0000313" key="3">
    <source>
        <dbReference type="Proteomes" id="UP000253727"/>
    </source>
</evidence>
<evidence type="ECO:0000256" key="1">
    <source>
        <dbReference type="SAM" id="SignalP"/>
    </source>
</evidence>
<keyword evidence="1" id="KW-0732">Signal</keyword>
<dbReference type="AlphaFoldDB" id="A0A369QD46"/>
<feature type="chain" id="PRO_5016612217" evidence="1">
    <location>
        <begin position="24"/>
        <end position="187"/>
    </location>
</feature>
<name>A0A369QD46_9SPHN</name>
<accession>A0A369QD46</accession>
<protein>
    <submittedName>
        <fullName evidence="2">Uncharacterized protein</fullName>
    </submittedName>
</protein>
<comment type="caution">
    <text evidence="2">The sequence shown here is derived from an EMBL/GenBank/DDBJ whole genome shotgun (WGS) entry which is preliminary data.</text>
</comment>
<feature type="signal peptide" evidence="1">
    <location>
        <begin position="1"/>
        <end position="23"/>
    </location>
</feature>
<dbReference type="Proteomes" id="UP000253727">
    <property type="component" value="Unassembled WGS sequence"/>
</dbReference>
<dbReference type="RefSeq" id="WP_147270782.1">
    <property type="nucleotide sequence ID" value="NZ_QBKA01000002.1"/>
</dbReference>
<evidence type="ECO:0000313" key="2">
    <source>
        <dbReference type="EMBL" id="RDC60208.1"/>
    </source>
</evidence>
<gene>
    <name evidence="2" type="ORF">HME9302_01408</name>
</gene>
<dbReference type="EMBL" id="QBKA01000002">
    <property type="protein sequence ID" value="RDC60208.1"/>
    <property type="molecule type" value="Genomic_DNA"/>
</dbReference>
<proteinExistence type="predicted"/>
<organism evidence="2 3">
    <name type="scientific">Alteripontixanthobacter maritimus</name>
    <dbReference type="NCBI Taxonomy" id="2161824"/>
    <lineage>
        <taxon>Bacteria</taxon>
        <taxon>Pseudomonadati</taxon>
        <taxon>Pseudomonadota</taxon>
        <taxon>Alphaproteobacteria</taxon>
        <taxon>Sphingomonadales</taxon>
        <taxon>Erythrobacteraceae</taxon>
        <taxon>Alteripontixanthobacter</taxon>
    </lineage>
</organism>
<reference evidence="2 3" key="1">
    <citation type="submission" date="2018-04" db="EMBL/GenBank/DDBJ databases">
        <title>Altererythrobacter sp. HME9302 genome sequencing and assembly.</title>
        <authorList>
            <person name="Kang H."/>
            <person name="Kim H."/>
            <person name="Joh K."/>
        </authorList>
    </citation>
    <scope>NUCLEOTIDE SEQUENCE [LARGE SCALE GENOMIC DNA]</scope>
    <source>
        <strain evidence="2 3">HME9302</strain>
    </source>
</reference>
<sequence>MIAFSSLLLAPLVALMAPVGVSAPDGGRERQFAPKEEAIRAQGKPKGMMSLVPLEQEPKTYQIRIQRRVIVRISPRRSTGRRDLDAQSAQPVNQTRLRQQKMGKCLPVTSIAGVQPGNDNKLVLFLRNRGLVGVHLDKACRARDFYSGFYVERNSDGLVCAGRDMLQSRSGAKCDVAEMVRLVAVRQ</sequence>
<dbReference type="OrthoDB" id="7596012at2"/>